<evidence type="ECO:0000313" key="3">
    <source>
        <dbReference type="EMBL" id="KUJ44747.1"/>
    </source>
</evidence>
<evidence type="ECO:0000313" key="4">
    <source>
        <dbReference type="Proteomes" id="UP000053246"/>
    </source>
</evidence>
<evidence type="ECO:0000256" key="2">
    <source>
        <dbReference type="SAM" id="Phobius"/>
    </source>
</evidence>
<proteinExistence type="predicted"/>
<keyword evidence="2" id="KW-0472">Membrane</keyword>
<feature type="transmembrane region" description="Helical" evidence="2">
    <location>
        <begin position="490"/>
        <end position="508"/>
    </location>
</feature>
<evidence type="ECO:0000256" key="1">
    <source>
        <dbReference type="SAM" id="MobiDB-lite"/>
    </source>
</evidence>
<organism evidence="3 4">
    <name type="scientific">Micromonospora maris</name>
    <dbReference type="NCBI Taxonomy" id="1003110"/>
    <lineage>
        <taxon>Bacteria</taxon>
        <taxon>Bacillati</taxon>
        <taxon>Actinomycetota</taxon>
        <taxon>Actinomycetes</taxon>
        <taxon>Micromonosporales</taxon>
        <taxon>Micromonosporaceae</taxon>
        <taxon>Micromonospora</taxon>
    </lineage>
</organism>
<name>A0A9X0I0W1_9ACTN</name>
<dbReference type="OMA" id="DHEFGHH"/>
<keyword evidence="2" id="KW-1133">Transmembrane helix</keyword>
<feature type="region of interest" description="Disordered" evidence="1">
    <location>
        <begin position="570"/>
        <end position="589"/>
    </location>
</feature>
<dbReference type="Proteomes" id="UP000053246">
    <property type="component" value="Unassembled WGS sequence"/>
</dbReference>
<keyword evidence="2" id="KW-0812">Transmembrane</keyword>
<dbReference type="EMBL" id="LMWI01000002">
    <property type="protein sequence ID" value="KUJ44747.1"/>
    <property type="molecule type" value="Genomic_DNA"/>
</dbReference>
<dbReference type="AlphaFoldDB" id="A0A9X0I0W1"/>
<gene>
    <name evidence="3" type="ORF">ADL17_16490</name>
</gene>
<dbReference type="RefSeq" id="WP_013734012.1">
    <property type="nucleotide sequence ID" value="NZ_LMWI01000002.1"/>
</dbReference>
<protein>
    <submittedName>
        <fullName evidence="3">Uncharacterized protein</fullName>
    </submittedName>
</protein>
<reference evidence="3 4" key="1">
    <citation type="submission" date="2015-10" db="EMBL/GenBank/DDBJ databases">
        <authorList>
            <person name="Ju K.-S."/>
            <person name="Doroghazi J.R."/>
            <person name="Metcalf W.W."/>
        </authorList>
    </citation>
    <scope>NUCLEOTIDE SEQUENCE [LARGE SCALE GENOMIC DNA]</scope>
    <source>
        <strain evidence="3 4">NRRL B-24793</strain>
    </source>
</reference>
<feature type="compositionally biased region" description="Basic and acidic residues" evidence="1">
    <location>
        <begin position="576"/>
        <end position="589"/>
    </location>
</feature>
<accession>A0A9X0I0W1</accession>
<keyword evidence="4" id="KW-1185">Reference proteome</keyword>
<comment type="caution">
    <text evidence="3">The sequence shown here is derived from an EMBL/GenBank/DDBJ whole genome shotgun (WGS) entry which is preliminary data.</text>
</comment>
<sequence length="589" mass="65684">MSELNAIRSEVRDAKRMLVDLDRTLDLVGTHVVQLGQQQTAAREELLALRADFLRFVEQAERTANLQRAEIAINTLKGDLEHQFGHHKVVRRTAVGMLQSFDLGLVSEESVRAVGDQLMVQTPRYWLAPVLVALASWAGDDPDLCVRAVEEAYRRSPHRTSLFMMLVLRRQGRLASAARWLRHYLDAQDPKALNREFAVILEAIAQGAFGPAGMEVVRDRLDTWRHLLLDDKESMVAQVNRWRREMETHVREEELAAEFPRLATTSPQWPQLQRVLAGAEAHQSIIDRYTALMDAEAPPNSRIEDAIDDILDRLVDEYDHEELPLRRELAANESIVQAGGDLAAAEAAFSETTTLDDTRDYLTIQTQSALEPEGIGVSTQTQRLAVAFCHVWMDEAHTAFTRDYRLAMPAKVQMRFDLGGNAGLAGFRPPAWTGSFDQPMNALERSLNQHWDRYAQPYLNSLAFRWGQRLIVPAVVLILVLLFVSAASNVGLGIVIAVFGGVAWLVYLKGAADKARAGQDKARARVATAKKDSVLVLRAAGAELTDWTSRFSAADGKETQVKELIANLATAGAPRSPHERRAVDPLEEN</sequence>